<sequence length="30" mass="3234">MLTADMLARVGAATPKSRSKEKNDAWLNGT</sequence>
<proteinExistence type="predicted"/>
<dbReference type="EMBL" id="JANUBF010000045">
    <property type="protein sequence ID" value="MCS4038208.1"/>
    <property type="molecule type" value="Genomic_DNA"/>
</dbReference>
<dbReference type="Proteomes" id="UP001155040">
    <property type="component" value="Unassembled WGS sequence"/>
</dbReference>
<protein>
    <submittedName>
        <fullName evidence="2">Uncharacterized protein</fullName>
    </submittedName>
</protein>
<reference evidence="2" key="1">
    <citation type="submission" date="2022-08" db="EMBL/GenBank/DDBJ databases">
        <title>Genomic Encyclopedia of Type Strains, Phase V (KMG-V): Genome sequencing to study the core and pangenomes of soil and plant-associated prokaryotes.</title>
        <authorList>
            <person name="Whitman W."/>
        </authorList>
    </citation>
    <scope>NUCLEOTIDE SEQUENCE</scope>
    <source>
        <strain evidence="2">SP3012</strain>
    </source>
</reference>
<evidence type="ECO:0000256" key="1">
    <source>
        <dbReference type="SAM" id="MobiDB-lite"/>
    </source>
</evidence>
<comment type="caution">
    <text evidence="2">The sequence shown here is derived from an EMBL/GenBank/DDBJ whole genome shotgun (WGS) entry which is preliminary data.</text>
</comment>
<feature type="region of interest" description="Disordered" evidence="1">
    <location>
        <begin position="1"/>
        <end position="30"/>
    </location>
</feature>
<name>A0A9X2UQ28_9BACT</name>
<dbReference type="AlphaFoldDB" id="A0A9X2UQ28"/>
<gene>
    <name evidence="2" type="ORF">GGQ01_003298</name>
</gene>
<evidence type="ECO:0000313" key="3">
    <source>
        <dbReference type="Proteomes" id="UP001155040"/>
    </source>
</evidence>
<organism evidence="2 3">
    <name type="scientific">Salinibacter ruber</name>
    <dbReference type="NCBI Taxonomy" id="146919"/>
    <lineage>
        <taxon>Bacteria</taxon>
        <taxon>Pseudomonadati</taxon>
        <taxon>Rhodothermota</taxon>
        <taxon>Rhodothermia</taxon>
        <taxon>Rhodothermales</taxon>
        <taxon>Salinibacteraceae</taxon>
        <taxon>Salinibacter</taxon>
    </lineage>
</organism>
<evidence type="ECO:0000313" key="2">
    <source>
        <dbReference type="EMBL" id="MCS4038208.1"/>
    </source>
</evidence>
<accession>A0A9X2UQ28</accession>